<keyword evidence="1" id="KW-0479">Metal-binding</keyword>
<dbReference type="InterPro" id="IPR025836">
    <property type="entry name" value="Zn_knuckle_CX2CX4HX4C"/>
</dbReference>
<dbReference type="PANTHER" id="PTHR31286:SF167">
    <property type="entry name" value="OS09G0268800 PROTEIN"/>
    <property type="match status" value="1"/>
</dbReference>
<proteinExistence type="predicted"/>
<dbReference type="Pfam" id="PF14111">
    <property type="entry name" value="DUF4283"/>
    <property type="match status" value="1"/>
</dbReference>
<accession>A0A5C7HUV6</accession>
<keyword evidence="5" id="KW-1185">Reference proteome</keyword>
<evidence type="ECO:0000313" key="4">
    <source>
        <dbReference type="EMBL" id="TXG60873.1"/>
    </source>
</evidence>
<organism evidence="4 5">
    <name type="scientific">Acer yangbiense</name>
    <dbReference type="NCBI Taxonomy" id="1000413"/>
    <lineage>
        <taxon>Eukaryota</taxon>
        <taxon>Viridiplantae</taxon>
        <taxon>Streptophyta</taxon>
        <taxon>Embryophyta</taxon>
        <taxon>Tracheophyta</taxon>
        <taxon>Spermatophyta</taxon>
        <taxon>Magnoliopsida</taxon>
        <taxon>eudicotyledons</taxon>
        <taxon>Gunneridae</taxon>
        <taxon>Pentapetalae</taxon>
        <taxon>rosids</taxon>
        <taxon>malvids</taxon>
        <taxon>Sapindales</taxon>
        <taxon>Sapindaceae</taxon>
        <taxon>Hippocastanoideae</taxon>
        <taxon>Acereae</taxon>
        <taxon>Acer</taxon>
    </lineage>
</organism>
<dbReference type="PANTHER" id="PTHR31286">
    <property type="entry name" value="GLYCINE-RICH CELL WALL STRUCTURAL PROTEIN 1.8-LIKE"/>
    <property type="match status" value="1"/>
</dbReference>
<evidence type="ECO:0000256" key="1">
    <source>
        <dbReference type="PROSITE-ProRule" id="PRU00047"/>
    </source>
</evidence>
<dbReference type="Proteomes" id="UP000323000">
    <property type="component" value="Chromosome 5"/>
</dbReference>
<feature type="compositionally biased region" description="Polar residues" evidence="2">
    <location>
        <begin position="270"/>
        <end position="279"/>
    </location>
</feature>
<evidence type="ECO:0000313" key="5">
    <source>
        <dbReference type="Proteomes" id="UP000323000"/>
    </source>
</evidence>
<feature type="domain" description="CCHC-type" evidence="3">
    <location>
        <begin position="210"/>
        <end position="225"/>
    </location>
</feature>
<dbReference type="EMBL" id="VAHF01000005">
    <property type="protein sequence ID" value="TXG60873.1"/>
    <property type="molecule type" value="Genomic_DNA"/>
</dbReference>
<dbReference type="PROSITE" id="PS50158">
    <property type="entry name" value="ZF_CCHC"/>
    <property type="match status" value="1"/>
</dbReference>
<dbReference type="InterPro" id="IPR001878">
    <property type="entry name" value="Znf_CCHC"/>
</dbReference>
<dbReference type="GO" id="GO:0008270">
    <property type="term" value="F:zinc ion binding"/>
    <property type="evidence" value="ECO:0007669"/>
    <property type="project" value="UniProtKB-KW"/>
</dbReference>
<dbReference type="SUPFAM" id="SSF57756">
    <property type="entry name" value="Retrovirus zinc finger-like domains"/>
    <property type="match status" value="1"/>
</dbReference>
<feature type="region of interest" description="Disordered" evidence="2">
    <location>
        <begin position="270"/>
        <end position="303"/>
    </location>
</feature>
<dbReference type="InterPro" id="IPR040256">
    <property type="entry name" value="At4g02000-like"/>
</dbReference>
<evidence type="ECO:0000256" key="2">
    <source>
        <dbReference type="SAM" id="MobiDB-lite"/>
    </source>
</evidence>
<dbReference type="GO" id="GO:0003676">
    <property type="term" value="F:nucleic acid binding"/>
    <property type="evidence" value="ECO:0007669"/>
    <property type="project" value="InterPro"/>
</dbReference>
<gene>
    <name evidence="4" type="ORF">EZV62_012236</name>
</gene>
<evidence type="ECO:0000259" key="3">
    <source>
        <dbReference type="PROSITE" id="PS50158"/>
    </source>
</evidence>
<keyword evidence="1" id="KW-0862">Zinc</keyword>
<name>A0A5C7HUV6_9ROSI</name>
<dbReference type="InterPro" id="IPR036875">
    <property type="entry name" value="Znf_CCHC_sf"/>
</dbReference>
<protein>
    <recommendedName>
        <fullName evidence="3">CCHC-type domain-containing protein</fullName>
    </recommendedName>
</protein>
<sequence>MKSEELVMLCSALSIKEKESPIGTLDSKLKAKGEQLLSLCLVGKVLINKLVNKDALINVLSNLWRTNEGVDIEALEGNLFACYFKNLEDRKYIQQGRPWTFDRAIIAFEEPSGTSDVASMNFNRVEFLVQIHNLPLLCLTEDIGTFLGKMIGVVTNVDLLAAKNIGENFIRVRVVIDSEKPLKRSLKVDLLGNGIITTMLLRYERLQDFCFKCSKLGHSLRECSEPRDGEESITEAQLRLNVWLRSESPPKQFHHRNAPAGRRYWGNQSGKPHFSSGQGNWRAGASWKKPVEGGPERIPGNRSWWKDVSSDDRNATTVEKLSLAKGISINEGKREAKSPAKDTQMMEANRTVGRVKEVGVPYGPNHEKKA</sequence>
<keyword evidence="1" id="KW-0863">Zinc-finger</keyword>
<dbReference type="InterPro" id="IPR025558">
    <property type="entry name" value="DUF4283"/>
</dbReference>
<feature type="region of interest" description="Disordered" evidence="2">
    <location>
        <begin position="330"/>
        <end position="370"/>
    </location>
</feature>
<dbReference type="AlphaFoldDB" id="A0A5C7HUV6"/>
<reference evidence="5" key="1">
    <citation type="journal article" date="2019" name="Gigascience">
        <title>De novo genome assembly of the endangered Acer yangbiense, a plant species with extremely small populations endemic to Yunnan Province, China.</title>
        <authorList>
            <person name="Yang J."/>
            <person name="Wariss H.M."/>
            <person name="Tao L."/>
            <person name="Zhang R."/>
            <person name="Yun Q."/>
            <person name="Hollingsworth P."/>
            <person name="Dao Z."/>
            <person name="Luo G."/>
            <person name="Guo H."/>
            <person name="Ma Y."/>
            <person name="Sun W."/>
        </authorList>
    </citation>
    <scope>NUCLEOTIDE SEQUENCE [LARGE SCALE GENOMIC DNA]</scope>
    <source>
        <strain evidence="5">cv. Malutang</strain>
    </source>
</reference>
<dbReference type="OrthoDB" id="2219495at2759"/>
<feature type="compositionally biased region" description="Basic and acidic residues" evidence="2">
    <location>
        <begin position="331"/>
        <end position="340"/>
    </location>
</feature>
<comment type="caution">
    <text evidence="4">The sequence shown here is derived from an EMBL/GenBank/DDBJ whole genome shotgun (WGS) entry which is preliminary data.</text>
</comment>
<dbReference type="Pfam" id="PF14392">
    <property type="entry name" value="zf-CCHC_4"/>
    <property type="match status" value="1"/>
</dbReference>